<gene>
    <name evidence="1" type="ORF">CARN2_2691</name>
</gene>
<name>E6PQL4_9ZZZZ</name>
<protein>
    <recommendedName>
        <fullName evidence="2">Nitrate reductase molybdenum cofactor assembly chaperone</fullName>
    </recommendedName>
</protein>
<dbReference type="InterPro" id="IPR036411">
    <property type="entry name" value="TorD-like_sf"/>
</dbReference>
<comment type="caution">
    <text evidence="1">The sequence shown here is derived from an EMBL/GenBank/DDBJ whole genome shotgun (WGS) entry which is preliminary data.</text>
</comment>
<organism evidence="1">
    <name type="scientific">mine drainage metagenome</name>
    <dbReference type="NCBI Taxonomy" id="410659"/>
    <lineage>
        <taxon>unclassified sequences</taxon>
        <taxon>metagenomes</taxon>
        <taxon>ecological metagenomes</taxon>
    </lineage>
</organism>
<accession>E6PQL4</accession>
<reference evidence="1" key="1">
    <citation type="submission" date="2009-10" db="EMBL/GenBank/DDBJ databases">
        <title>Diversity of trophic interactions inside an arsenic-rich microbial ecosystem.</title>
        <authorList>
            <person name="Bertin P.N."/>
            <person name="Heinrich-Salmeron A."/>
            <person name="Pelletier E."/>
            <person name="Goulhen-Chollet F."/>
            <person name="Arsene-Ploetze F."/>
            <person name="Gallien S."/>
            <person name="Calteau A."/>
            <person name="Vallenet D."/>
            <person name="Casiot C."/>
            <person name="Chane-Woon-Ming B."/>
            <person name="Giloteaux L."/>
            <person name="Barakat M."/>
            <person name="Bonnefoy V."/>
            <person name="Bruneel O."/>
            <person name="Chandler M."/>
            <person name="Cleiss J."/>
            <person name="Duran R."/>
            <person name="Elbaz-Poulichet F."/>
            <person name="Fonknechten N."/>
            <person name="Lauga B."/>
            <person name="Mornico D."/>
            <person name="Ortet P."/>
            <person name="Schaeffer C."/>
            <person name="Siguier P."/>
            <person name="Alexander Thil Smith A."/>
            <person name="Van Dorsselaer A."/>
            <person name="Weissenbach J."/>
            <person name="Medigue C."/>
            <person name="Le Paslier D."/>
        </authorList>
    </citation>
    <scope>NUCLEOTIDE SEQUENCE</scope>
</reference>
<dbReference type="AlphaFoldDB" id="E6PQL4"/>
<sequence>MMNNNLEIYRQFSAPFRYPGLELIEELSNFKAQLELSHPGALPEFEKYVSHMLVLAPTQREEIFLKTFEVQAICHLEIGYVLFGEDYKRGLFLASMKEEHRRRCHDCGLELPDHLSNVLDLFSCLDDEDLVKDIAELALIPAVRSMLSAFDEKRIRDRIASLKKKQEAIVQEELNYGNPYRHALGALLMVLDHDFPGVPERHRGLTGNNFIPIHDSKDGELPMCAIACPSVEMAQGD</sequence>
<evidence type="ECO:0008006" key="2">
    <source>
        <dbReference type="Google" id="ProtNLM"/>
    </source>
</evidence>
<evidence type="ECO:0000313" key="1">
    <source>
        <dbReference type="EMBL" id="CBH97219.1"/>
    </source>
</evidence>
<proteinExistence type="predicted"/>
<dbReference type="EMBL" id="CABM01000042">
    <property type="protein sequence ID" value="CBH97219.1"/>
    <property type="molecule type" value="Genomic_DNA"/>
</dbReference>
<dbReference type="SUPFAM" id="SSF89155">
    <property type="entry name" value="TorD-like"/>
    <property type="match status" value="1"/>
</dbReference>